<dbReference type="AlphaFoldDB" id="A0AAF0QL88"/>
<keyword evidence="2" id="KW-1185">Reference proteome</keyword>
<organism evidence="1 2">
    <name type="scientific">Solanum verrucosum</name>
    <dbReference type="NCBI Taxonomy" id="315347"/>
    <lineage>
        <taxon>Eukaryota</taxon>
        <taxon>Viridiplantae</taxon>
        <taxon>Streptophyta</taxon>
        <taxon>Embryophyta</taxon>
        <taxon>Tracheophyta</taxon>
        <taxon>Spermatophyta</taxon>
        <taxon>Magnoliopsida</taxon>
        <taxon>eudicotyledons</taxon>
        <taxon>Gunneridae</taxon>
        <taxon>Pentapetalae</taxon>
        <taxon>asterids</taxon>
        <taxon>lamiids</taxon>
        <taxon>Solanales</taxon>
        <taxon>Solanaceae</taxon>
        <taxon>Solanoideae</taxon>
        <taxon>Solaneae</taxon>
        <taxon>Solanum</taxon>
    </lineage>
</organism>
<proteinExistence type="predicted"/>
<sequence length="110" mass="12552">MEFVVAHPVFHVSLLKKCVGDPSLIVPLDNVGVKYSLSFEEVLVQILDRHVHKLRTKEVASLKVLGRNYFIEEALWEAKEDMKDIYPEFFIHQDDEAGVGESSSFGDFID</sequence>
<dbReference type="Proteomes" id="UP001234989">
    <property type="component" value="Chromosome 4"/>
</dbReference>
<dbReference type="PANTHER" id="PTHR46148">
    <property type="entry name" value="CHROMO DOMAIN-CONTAINING PROTEIN"/>
    <property type="match status" value="1"/>
</dbReference>
<evidence type="ECO:0000313" key="1">
    <source>
        <dbReference type="EMBL" id="WMV24423.1"/>
    </source>
</evidence>
<protein>
    <submittedName>
        <fullName evidence="1">Uncharacterized protein</fullName>
    </submittedName>
</protein>
<dbReference type="EMBL" id="CP133615">
    <property type="protein sequence ID" value="WMV24423.1"/>
    <property type="molecule type" value="Genomic_DNA"/>
</dbReference>
<dbReference type="PANTHER" id="PTHR46148:SF56">
    <property type="entry name" value="RETROTRANSPOSON PROTEIN"/>
    <property type="match status" value="1"/>
</dbReference>
<gene>
    <name evidence="1" type="ORF">MTR67_017808</name>
</gene>
<accession>A0AAF0QL88</accession>
<evidence type="ECO:0000313" key="2">
    <source>
        <dbReference type="Proteomes" id="UP001234989"/>
    </source>
</evidence>
<reference evidence="1" key="1">
    <citation type="submission" date="2023-08" db="EMBL/GenBank/DDBJ databases">
        <title>A de novo genome assembly of Solanum verrucosum Schlechtendal, a Mexican diploid species geographically isolated from the other diploid A-genome species in potato relatives.</title>
        <authorList>
            <person name="Hosaka K."/>
        </authorList>
    </citation>
    <scope>NUCLEOTIDE SEQUENCE</scope>
    <source>
        <tissue evidence="1">Young leaves</tissue>
    </source>
</reference>
<name>A0AAF0QL88_SOLVR</name>